<keyword evidence="1" id="KW-1133">Transmembrane helix</keyword>
<accession>A0A517D5Z5</accession>
<sequence length="246" mass="27878">MSYEDAIINYTQNLNYSRQIFICFIVLAVVLVIFIIASALTGKKVFKALSVLFALLTIVVSVAGSGVDDKHEKVAKVIVNDCYYQNIKKTSTWSYDTGTKEYVINGKTYAIDKVKKLIHTPTLKSPKLTLYEARLKPKVQKNQYETIANAIEDVNGQMKFKINSVTNSANSEDDVEKFIKEWSNELAPLGLARIEKIDKYGYSNFYCSIDIKTPEDLISLTNAVGQIIVESYDDDPWITIYDDYMN</sequence>
<dbReference type="AlphaFoldDB" id="A0A517D5Z5"/>
<organism evidence="2 3">
    <name type="scientific">Limosilactobacillus reuteri</name>
    <name type="common">Lactobacillus reuteri</name>
    <dbReference type="NCBI Taxonomy" id="1598"/>
    <lineage>
        <taxon>Bacteria</taxon>
        <taxon>Bacillati</taxon>
        <taxon>Bacillota</taxon>
        <taxon>Bacilli</taxon>
        <taxon>Lactobacillales</taxon>
        <taxon>Lactobacillaceae</taxon>
        <taxon>Limosilactobacillus</taxon>
    </lineage>
</organism>
<protein>
    <submittedName>
        <fullName evidence="2">Uncharacterized protein</fullName>
    </submittedName>
</protein>
<feature type="transmembrane region" description="Helical" evidence="1">
    <location>
        <begin position="20"/>
        <end position="40"/>
    </location>
</feature>
<dbReference type="RefSeq" id="WP_144227215.1">
    <property type="nucleotide sequence ID" value="NZ_CP041676.1"/>
</dbReference>
<feature type="transmembrane region" description="Helical" evidence="1">
    <location>
        <begin position="46"/>
        <end position="67"/>
    </location>
</feature>
<gene>
    <name evidence="2" type="ORF">FOD75_06505</name>
</gene>
<dbReference type="Proteomes" id="UP000316394">
    <property type="component" value="Chromosome"/>
</dbReference>
<keyword evidence="1" id="KW-0812">Transmembrane</keyword>
<reference evidence="2 3" key="1">
    <citation type="submission" date="2019-07" db="EMBL/GenBank/DDBJ databases">
        <title>Gastrointestinal microbiota of Peromyscus leucopus, the white-footed mouse.</title>
        <authorList>
            <person name="Milovic A."/>
            <person name="Bassam K."/>
            <person name="Barbour A.G."/>
        </authorList>
    </citation>
    <scope>NUCLEOTIDE SEQUENCE [LARGE SCALE GENOMIC DNA]</scope>
    <source>
        <strain evidence="2 3">LL7</strain>
    </source>
</reference>
<evidence type="ECO:0000313" key="3">
    <source>
        <dbReference type="Proteomes" id="UP000316394"/>
    </source>
</evidence>
<evidence type="ECO:0000313" key="2">
    <source>
        <dbReference type="EMBL" id="QDR72760.1"/>
    </source>
</evidence>
<proteinExistence type="predicted"/>
<dbReference type="EMBL" id="CP041676">
    <property type="protein sequence ID" value="QDR72760.1"/>
    <property type="molecule type" value="Genomic_DNA"/>
</dbReference>
<keyword evidence="1" id="KW-0472">Membrane</keyword>
<evidence type="ECO:0000256" key="1">
    <source>
        <dbReference type="SAM" id="Phobius"/>
    </source>
</evidence>
<name>A0A517D5Z5_LIMRT</name>